<sequence length="65" mass="7368">MLSSTTDKNIIIRNYLILILTVMVLGAGLTDMFKSPDRMGQQDRLHNYGRYISVGLVNQARKIGR</sequence>
<keyword evidence="1" id="KW-0472">Membrane</keyword>
<dbReference type="Proteomes" id="UP000287247">
    <property type="component" value="Unassembled WGS sequence"/>
</dbReference>
<organism evidence="2 3">
    <name type="scientific">Aphanothece sacrum FPU1</name>
    <dbReference type="NCBI Taxonomy" id="1920663"/>
    <lineage>
        <taxon>Bacteria</taxon>
        <taxon>Bacillati</taxon>
        <taxon>Cyanobacteriota</taxon>
        <taxon>Cyanophyceae</taxon>
        <taxon>Oscillatoriophycideae</taxon>
        <taxon>Chroococcales</taxon>
        <taxon>Aphanothecaceae</taxon>
        <taxon>Aphanothece</taxon>
    </lineage>
</organism>
<keyword evidence="1" id="KW-1133">Transmembrane helix</keyword>
<keyword evidence="1" id="KW-0812">Transmembrane</keyword>
<feature type="transmembrane region" description="Helical" evidence="1">
    <location>
        <begin position="12"/>
        <end position="30"/>
    </location>
</feature>
<dbReference type="AlphaFoldDB" id="A0A401IM41"/>
<evidence type="ECO:0000256" key="1">
    <source>
        <dbReference type="SAM" id="Phobius"/>
    </source>
</evidence>
<comment type="caution">
    <text evidence="2">The sequence shown here is derived from an EMBL/GenBank/DDBJ whole genome shotgun (WGS) entry which is preliminary data.</text>
</comment>
<name>A0A401IM41_APHSA</name>
<proteinExistence type="predicted"/>
<dbReference type="EMBL" id="BDQK01000016">
    <property type="protein sequence ID" value="GBF82324.1"/>
    <property type="molecule type" value="Genomic_DNA"/>
</dbReference>
<dbReference type="RefSeq" id="WP_124972770.1">
    <property type="nucleotide sequence ID" value="NZ_BDQK01000016.1"/>
</dbReference>
<dbReference type="OrthoDB" id="427568at2"/>
<protein>
    <submittedName>
        <fullName evidence="2">Spermidine/putrescine ABC transporter substrate-binding protein</fullName>
    </submittedName>
</protein>
<evidence type="ECO:0000313" key="3">
    <source>
        <dbReference type="Proteomes" id="UP000287247"/>
    </source>
</evidence>
<evidence type="ECO:0000313" key="2">
    <source>
        <dbReference type="EMBL" id="GBF82324.1"/>
    </source>
</evidence>
<gene>
    <name evidence="2" type="ORF">AsFPU1_3752</name>
</gene>
<keyword evidence="3" id="KW-1185">Reference proteome</keyword>
<accession>A0A401IM41</accession>
<reference evidence="3" key="1">
    <citation type="submission" date="2017-05" db="EMBL/GenBank/DDBJ databases">
        <title>Physiological properties and genetic analysis related to exopolysaccharide production of fresh-water unicellular cyanobacterium Aphanothece sacrum, Suizenji Nori, that has been cultured as a food source in Japan.</title>
        <authorList>
            <person name="Kanesaki Y."/>
            <person name="Yoshikawa S."/>
            <person name="Ohki K."/>
        </authorList>
    </citation>
    <scope>NUCLEOTIDE SEQUENCE [LARGE SCALE GENOMIC DNA]</scope>
    <source>
        <strain evidence="3">FPU1</strain>
    </source>
</reference>